<dbReference type="OrthoDB" id="8537304at2"/>
<evidence type="ECO:0000259" key="2">
    <source>
        <dbReference type="Pfam" id="PF17409"/>
    </source>
</evidence>
<dbReference type="InterPro" id="IPR024724">
    <property type="entry name" value="MoaF_N"/>
</dbReference>
<dbReference type="STRING" id="28094.SAMN06295900_101454"/>
<dbReference type="GeneID" id="95549068"/>
<protein>
    <submittedName>
        <fullName evidence="3">Molybdenum cofactor biosynthesis protein F</fullName>
    </submittedName>
</protein>
<reference evidence="4" key="1">
    <citation type="submission" date="2017-04" db="EMBL/GenBank/DDBJ databases">
        <authorList>
            <person name="Varghese N."/>
            <person name="Submissions S."/>
        </authorList>
    </citation>
    <scope>NUCLEOTIDE SEQUENCE [LARGE SCALE GENOMIC DNA]</scope>
    <source>
        <strain evidence="4">Ballard 720</strain>
    </source>
</reference>
<feature type="domain" description="MoaF C-terminal" evidence="2">
    <location>
        <begin position="164"/>
        <end position="276"/>
    </location>
</feature>
<dbReference type="InterPro" id="IPR035348">
    <property type="entry name" value="MoaF_C"/>
</dbReference>
<dbReference type="Pfam" id="PF17409">
    <property type="entry name" value="MoaF_C"/>
    <property type="match status" value="1"/>
</dbReference>
<dbReference type="AlphaFoldDB" id="A0A1X7CIY1"/>
<organism evidence="3 4">
    <name type="scientific">Trinickia caryophylli</name>
    <name type="common">Paraburkholderia caryophylli</name>
    <dbReference type="NCBI Taxonomy" id="28094"/>
    <lineage>
        <taxon>Bacteria</taxon>
        <taxon>Pseudomonadati</taxon>
        <taxon>Pseudomonadota</taxon>
        <taxon>Betaproteobacteria</taxon>
        <taxon>Burkholderiales</taxon>
        <taxon>Burkholderiaceae</taxon>
        <taxon>Trinickia</taxon>
    </lineage>
</organism>
<evidence type="ECO:0000259" key="1">
    <source>
        <dbReference type="Pfam" id="PF10703"/>
    </source>
</evidence>
<dbReference type="EMBL" id="FXAH01000001">
    <property type="protein sequence ID" value="SME97446.1"/>
    <property type="molecule type" value="Genomic_DNA"/>
</dbReference>
<evidence type="ECO:0000313" key="4">
    <source>
        <dbReference type="Proteomes" id="UP000192911"/>
    </source>
</evidence>
<accession>A0A1X7CIY1</accession>
<proteinExistence type="predicted"/>
<dbReference type="RefSeq" id="WP_085223853.1">
    <property type="nucleotide sequence ID" value="NZ_BSQD01000001.1"/>
</dbReference>
<dbReference type="Pfam" id="PF10703">
    <property type="entry name" value="MoaF"/>
    <property type="match status" value="1"/>
</dbReference>
<feature type="domain" description="Molybdenum cofactor biosynthesis protein F N-terminal" evidence="1">
    <location>
        <begin position="5"/>
        <end position="84"/>
    </location>
</feature>
<dbReference type="InterPro" id="IPR012674">
    <property type="entry name" value="Calycin"/>
</dbReference>
<keyword evidence="4" id="KW-1185">Reference proteome</keyword>
<dbReference type="Gene3D" id="2.40.128.20">
    <property type="match status" value="1"/>
</dbReference>
<dbReference type="Proteomes" id="UP000192911">
    <property type="component" value="Unassembled WGS sequence"/>
</dbReference>
<evidence type="ECO:0000313" key="3">
    <source>
        <dbReference type="EMBL" id="SME97446.1"/>
    </source>
</evidence>
<name>A0A1X7CIY1_TRICW</name>
<sequence>MSQPAFIQVGALAEGFAPASNVLEPIEDLNGRVLQVMLDDDPRQTRVFSFLAGGLIRAEQGEYPCRVTSIRPGYYLIDFVDPAGGTDGGTDGGTAGRPRTTSIVLDEPLGLCTIVTGSLPGENEARLGAFTRVERGLPLTGVVADIRHGRVVREGARAQAPLHRASDELIGLRNLYDYSASERYEHIYLNAHFYAWHCLSGVEAGLADVDRCHTIGIAEKLYLFVWCEKIVPTLGVIMIDLERMKTDGKVLGYEGSNFGALSNFPVGALAQVLNATRYPR</sequence>
<gene>
    <name evidence="3" type="ORF">SAMN06295900_101454</name>
</gene>